<name>A0A3M8D5S0_9BACL</name>
<dbReference type="EMBL" id="RHHQ01000018">
    <property type="protein sequence ID" value="RNB83424.1"/>
    <property type="molecule type" value="Genomic_DNA"/>
</dbReference>
<reference evidence="3 4" key="1">
    <citation type="submission" date="2018-10" db="EMBL/GenBank/DDBJ databases">
        <title>Phylogenomics of Brevibacillus.</title>
        <authorList>
            <person name="Dunlap C."/>
        </authorList>
    </citation>
    <scope>NUCLEOTIDE SEQUENCE [LARGE SCALE GENOMIC DNA]</scope>
    <source>
        <strain evidence="3 4">JCM 15716</strain>
    </source>
</reference>
<feature type="domain" description="SbsA Ig-like" evidence="2">
    <location>
        <begin position="265"/>
        <end position="373"/>
    </location>
</feature>
<dbReference type="RefSeq" id="WP_122920156.1">
    <property type="nucleotide sequence ID" value="NZ_RHHQ01000018.1"/>
</dbReference>
<sequence>MRLWSLKRYLLLVVGILLLMMQSVSPVMAKEVGKSMATFIPVHGASTISVKGEISLTFRSKVKLANGEALTSKKAEMIAALIDARTGKKLETTFSWSPTKRKLTLKPVQPLPYQTDFAVKLLPGTVKDAEGKLNGAEEARFTTEPREPEFLIASTPSNLAQNVAASSSITLTFNKTIQLPSGKPITKSTWAKAIKITDKDQKKVNFEPFWDAKSMRVTLDPEGNLQAGMHYMVVLAEKTLMDRQGSKNGQFSFTFTTAAQQDLIPPAVTFWPANGSKNVSLNTNITLQFGENVVAVNGTELTNAEVIGLAIWKDEHGGLVSYSATWNKQSRTITLRAKGKLAPYTAYTVLFPGGLIKDEAGNMNRSTQITFSTSGK</sequence>
<dbReference type="OrthoDB" id="2467194at2"/>
<keyword evidence="4" id="KW-1185">Reference proteome</keyword>
<dbReference type="Proteomes" id="UP000271031">
    <property type="component" value="Unassembled WGS sequence"/>
</dbReference>
<dbReference type="Gene3D" id="2.60.40.1220">
    <property type="match status" value="1"/>
</dbReference>
<gene>
    <name evidence="3" type="ORF">EDM56_22430</name>
</gene>
<dbReference type="Pfam" id="PF13205">
    <property type="entry name" value="Big_5"/>
    <property type="match status" value="3"/>
</dbReference>
<evidence type="ECO:0000256" key="1">
    <source>
        <dbReference type="ARBA" id="ARBA00022729"/>
    </source>
</evidence>
<dbReference type="InterPro" id="IPR014755">
    <property type="entry name" value="Cu-Rt/internalin_Ig-like"/>
</dbReference>
<dbReference type="AlphaFoldDB" id="A0A3M8D5S0"/>
<protein>
    <recommendedName>
        <fullName evidence="2">SbsA Ig-like domain-containing protein</fullName>
    </recommendedName>
</protein>
<evidence type="ECO:0000313" key="4">
    <source>
        <dbReference type="Proteomes" id="UP000271031"/>
    </source>
</evidence>
<evidence type="ECO:0000259" key="2">
    <source>
        <dbReference type="Pfam" id="PF13205"/>
    </source>
</evidence>
<accession>A0A3M8D5S0</accession>
<feature type="domain" description="SbsA Ig-like" evidence="2">
    <location>
        <begin position="38"/>
        <end position="143"/>
    </location>
</feature>
<keyword evidence="1" id="KW-0732">Signal</keyword>
<comment type="caution">
    <text evidence="3">The sequence shown here is derived from an EMBL/GenBank/DDBJ whole genome shotgun (WGS) entry which is preliminary data.</text>
</comment>
<dbReference type="InterPro" id="IPR032812">
    <property type="entry name" value="SbsA_Ig"/>
</dbReference>
<proteinExistence type="predicted"/>
<feature type="domain" description="SbsA Ig-like" evidence="2">
    <location>
        <begin position="151"/>
        <end position="257"/>
    </location>
</feature>
<evidence type="ECO:0000313" key="3">
    <source>
        <dbReference type="EMBL" id="RNB83424.1"/>
    </source>
</evidence>
<organism evidence="3 4">
    <name type="scientific">Brevibacillus fluminis</name>
    <dbReference type="NCBI Taxonomy" id="511487"/>
    <lineage>
        <taxon>Bacteria</taxon>
        <taxon>Bacillati</taxon>
        <taxon>Bacillota</taxon>
        <taxon>Bacilli</taxon>
        <taxon>Bacillales</taxon>
        <taxon>Paenibacillaceae</taxon>
        <taxon>Brevibacillus</taxon>
    </lineage>
</organism>